<keyword evidence="3" id="KW-1185">Reference proteome</keyword>
<dbReference type="RefSeq" id="XP_008073182.1">
    <property type="nucleotide sequence ID" value="XM_008074991.1"/>
</dbReference>
<accession>L2GZ00</accession>
<dbReference type="InParanoid" id="L2GZ00"/>
<feature type="transmembrane region" description="Helical" evidence="1">
    <location>
        <begin position="72"/>
        <end position="95"/>
    </location>
</feature>
<reference evidence="3" key="1">
    <citation type="submission" date="2011-03" db="EMBL/GenBank/DDBJ databases">
        <title>The genome sequence of Vavraia culicis strain floridensis.</title>
        <authorList>
            <consortium name="The Broad Institute Genome Sequencing Platform"/>
            <person name="Cuomo C."/>
            <person name="Becnel J."/>
            <person name="Sanscrainte N."/>
            <person name="Young S.K."/>
            <person name="Zeng Q."/>
            <person name="Gargeya S."/>
            <person name="Fitzgerald M."/>
            <person name="Haas B."/>
            <person name="Abouelleil A."/>
            <person name="Alvarado L."/>
            <person name="Arachchi H.M."/>
            <person name="Berlin A."/>
            <person name="Chapman S.B."/>
            <person name="Gearin G."/>
            <person name="Goldberg J."/>
            <person name="Griggs A."/>
            <person name="Gujja S."/>
            <person name="Hansen M."/>
            <person name="Heiman D."/>
            <person name="Howarth C."/>
            <person name="Larimer J."/>
            <person name="Lui A."/>
            <person name="MacDonald P.J.P."/>
            <person name="McCowen C."/>
            <person name="Montmayeur A."/>
            <person name="Murphy C."/>
            <person name="Neiman D."/>
            <person name="Pearson M."/>
            <person name="Priest M."/>
            <person name="Roberts A."/>
            <person name="Saif S."/>
            <person name="Shea T."/>
            <person name="Sisk P."/>
            <person name="Stolte C."/>
            <person name="Sykes S."/>
            <person name="Wortman J."/>
            <person name="Nusbaum C."/>
            <person name="Birren B."/>
        </authorList>
    </citation>
    <scope>NUCLEOTIDE SEQUENCE [LARGE SCALE GENOMIC DNA]</scope>
    <source>
        <strain evidence="3">floridensis</strain>
    </source>
</reference>
<dbReference type="OrthoDB" id="10355933at2759"/>
<keyword evidence="1" id="KW-0472">Membrane</keyword>
<dbReference type="GeneID" id="19878052"/>
<dbReference type="EMBL" id="GL877405">
    <property type="protein sequence ID" value="ELA48325.1"/>
    <property type="molecule type" value="Genomic_DNA"/>
</dbReference>
<evidence type="ECO:0000313" key="3">
    <source>
        <dbReference type="Proteomes" id="UP000011081"/>
    </source>
</evidence>
<name>L2GZ00_VAVCU</name>
<dbReference type="HOGENOM" id="CLU_146217_0_0_1"/>
<protein>
    <submittedName>
        <fullName evidence="2">Uncharacterized protein</fullName>
    </submittedName>
</protein>
<proteinExistence type="predicted"/>
<feature type="transmembrane region" description="Helical" evidence="1">
    <location>
        <begin position="12"/>
        <end position="30"/>
    </location>
</feature>
<evidence type="ECO:0000256" key="1">
    <source>
        <dbReference type="SAM" id="Phobius"/>
    </source>
</evidence>
<keyword evidence="1" id="KW-0812">Transmembrane</keyword>
<dbReference type="Proteomes" id="UP000011081">
    <property type="component" value="Unassembled WGS sequence"/>
</dbReference>
<evidence type="ECO:0000313" key="2">
    <source>
        <dbReference type="EMBL" id="ELA48325.1"/>
    </source>
</evidence>
<dbReference type="VEuPathDB" id="MicrosporidiaDB:VCUG_00161"/>
<feature type="transmembrane region" description="Helical" evidence="1">
    <location>
        <begin position="42"/>
        <end position="65"/>
    </location>
</feature>
<sequence length="150" mass="17665">MALKGTQVHIWKFYGIHMFKSLMIGIWWYINLHDDIKDHEIAIKSSFLMTTMNIYGMCFIVHALLHRNVFQMYLYTYILGIECLLPVSNIVLFLANKKIYESIFSTAMVLCNLGEILYNVHVFRAAECEFFWYCSKRTGLDIHMKGKSFV</sequence>
<organism evidence="2 3">
    <name type="scientific">Vavraia culicis (isolate floridensis)</name>
    <name type="common">Microsporidian parasite</name>
    <dbReference type="NCBI Taxonomy" id="948595"/>
    <lineage>
        <taxon>Eukaryota</taxon>
        <taxon>Fungi</taxon>
        <taxon>Fungi incertae sedis</taxon>
        <taxon>Microsporidia</taxon>
        <taxon>Pleistophoridae</taxon>
        <taxon>Vavraia</taxon>
    </lineage>
</organism>
<keyword evidence="1" id="KW-1133">Transmembrane helix</keyword>
<dbReference type="AlphaFoldDB" id="L2GZ00"/>
<dbReference type="OMA" id="MTTINIY"/>
<gene>
    <name evidence="2" type="ORF">VCUG_00161</name>
</gene>